<dbReference type="NCBIfam" id="TIGR00611">
    <property type="entry name" value="recf"/>
    <property type="match status" value="1"/>
</dbReference>
<comment type="similarity">
    <text evidence="2 9">Belongs to the RecF family.</text>
</comment>
<keyword evidence="7 9" id="KW-0067">ATP-binding</keyword>
<keyword evidence="9" id="KW-0742">SOS response</keyword>
<evidence type="ECO:0000256" key="6">
    <source>
        <dbReference type="ARBA" id="ARBA00022741"/>
    </source>
</evidence>
<comment type="subcellular location">
    <subcellularLocation>
        <location evidence="1 9">Cytoplasm</location>
    </subcellularLocation>
</comment>
<evidence type="ECO:0000256" key="5">
    <source>
        <dbReference type="ARBA" id="ARBA00022705"/>
    </source>
</evidence>
<dbReference type="PANTHER" id="PTHR32182">
    <property type="entry name" value="DNA REPLICATION AND REPAIR PROTEIN RECF"/>
    <property type="match status" value="1"/>
</dbReference>
<dbReference type="PANTHER" id="PTHR32182:SF0">
    <property type="entry name" value="DNA REPLICATION AND REPAIR PROTEIN RECF"/>
    <property type="match status" value="1"/>
</dbReference>
<dbReference type="GO" id="GO:0006302">
    <property type="term" value="P:double-strand break repair"/>
    <property type="evidence" value="ECO:0007669"/>
    <property type="project" value="TreeGrafter"/>
</dbReference>
<dbReference type="InterPro" id="IPR027417">
    <property type="entry name" value="P-loop_NTPase"/>
</dbReference>
<dbReference type="KEGG" id="ome:OLMES_0008"/>
<dbReference type="EMBL" id="CP021425">
    <property type="protein sequence ID" value="ARU54117.1"/>
    <property type="molecule type" value="Genomic_DNA"/>
</dbReference>
<dbReference type="GO" id="GO:0003697">
    <property type="term" value="F:single-stranded DNA binding"/>
    <property type="evidence" value="ECO:0007669"/>
    <property type="project" value="UniProtKB-UniRule"/>
</dbReference>
<sequence length="375" mass="43002">MLRFILPKMQLVKLNTSGFRNLENTQLAFTRINFFLGVNGSGKSSILEMIQVLLSGKSFRANQLESCITHDLKVFTLYGEAKSKESDAHYKVGLSKEKDKLKILVDGEKVLSLASHAINFPVIVIDPTSFLLITEGPEGRRRFIDWGVFHVEHQFAKLWNRLKKVLKQRNALLRRGKISPSELNVWDQEFVRLSELVNEKRRSYIEALDPLLNEYLKRFNINTDKVNCHFFQGWDAKKRLSDLLESGLDTDVKYGYTKFGPHRADIKFSIKGQPIDQVLSRGQLKLFVCALKVAQIKLLAQLTGKRAIILLDDFTSELDQFNQDLVFSVLEKESEQLFITALDNSLVLRNLSTPNDNFKMFHVEHGKITIDNSPD</sequence>
<keyword evidence="9" id="KW-0227">DNA damage</keyword>
<evidence type="ECO:0000313" key="12">
    <source>
        <dbReference type="Proteomes" id="UP000196027"/>
    </source>
</evidence>
<dbReference type="Gene3D" id="1.20.1050.90">
    <property type="entry name" value="RecF/RecN/SMC, N-terminal domain"/>
    <property type="match status" value="1"/>
</dbReference>
<evidence type="ECO:0000256" key="7">
    <source>
        <dbReference type="ARBA" id="ARBA00022840"/>
    </source>
</evidence>
<name>A0A1Y0I0Y9_9GAMM</name>
<feature type="domain" description="RecF/RecN/SMC N-terminal" evidence="10">
    <location>
        <begin position="11"/>
        <end position="367"/>
    </location>
</feature>
<dbReference type="InterPro" id="IPR018078">
    <property type="entry name" value="DNA-binding_RecF_CS"/>
</dbReference>
<gene>
    <name evidence="9 11" type="primary">recF</name>
    <name evidence="11" type="ORF">OLMES_0008</name>
</gene>
<keyword evidence="9" id="KW-0234">DNA repair</keyword>
<evidence type="ECO:0000256" key="8">
    <source>
        <dbReference type="ARBA" id="ARBA00023125"/>
    </source>
</evidence>
<evidence type="ECO:0000259" key="10">
    <source>
        <dbReference type="Pfam" id="PF02463"/>
    </source>
</evidence>
<accession>A0A1Y0I0Y9</accession>
<dbReference type="Proteomes" id="UP000196027">
    <property type="component" value="Chromosome"/>
</dbReference>
<dbReference type="HAMAP" id="MF_00365">
    <property type="entry name" value="RecF"/>
    <property type="match status" value="1"/>
</dbReference>
<evidence type="ECO:0000256" key="1">
    <source>
        <dbReference type="ARBA" id="ARBA00004496"/>
    </source>
</evidence>
<dbReference type="Pfam" id="PF02463">
    <property type="entry name" value="SMC_N"/>
    <property type="match status" value="1"/>
</dbReference>
<organism evidence="11 12">
    <name type="scientific">Oleiphilus messinensis</name>
    <dbReference type="NCBI Taxonomy" id="141451"/>
    <lineage>
        <taxon>Bacteria</taxon>
        <taxon>Pseudomonadati</taxon>
        <taxon>Pseudomonadota</taxon>
        <taxon>Gammaproteobacteria</taxon>
        <taxon>Oceanospirillales</taxon>
        <taxon>Oleiphilaceae</taxon>
        <taxon>Oleiphilus</taxon>
    </lineage>
</organism>
<keyword evidence="12" id="KW-1185">Reference proteome</keyword>
<dbReference type="GO" id="GO:0005524">
    <property type="term" value="F:ATP binding"/>
    <property type="evidence" value="ECO:0007669"/>
    <property type="project" value="UniProtKB-UniRule"/>
</dbReference>
<dbReference type="InterPro" id="IPR042174">
    <property type="entry name" value="RecF_2"/>
</dbReference>
<dbReference type="InterPro" id="IPR003395">
    <property type="entry name" value="RecF/RecN/SMC_N"/>
</dbReference>
<keyword evidence="4 9" id="KW-0963">Cytoplasm</keyword>
<comment type="function">
    <text evidence="9">The RecF protein is involved in DNA metabolism; it is required for DNA replication and normal SOS inducibility. RecF binds preferentially to single-stranded, linear DNA. It also seems to bind ATP.</text>
</comment>
<dbReference type="GO" id="GO:0005737">
    <property type="term" value="C:cytoplasm"/>
    <property type="evidence" value="ECO:0007669"/>
    <property type="project" value="UniProtKB-SubCell"/>
</dbReference>
<keyword evidence="6 9" id="KW-0547">Nucleotide-binding</keyword>
<keyword evidence="5 9" id="KW-0235">DNA replication</keyword>
<evidence type="ECO:0000256" key="4">
    <source>
        <dbReference type="ARBA" id="ARBA00022490"/>
    </source>
</evidence>
<feature type="binding site" evidence="9">
    <location>
        <begin position="37"/>
        <end position="44"/>
    </location>
    <ligand>
        <name>ATP</name>
        <dbReference type="ChEBI" id="CHEBI:30616"/>
    </ligand>
</feature>
<dbReference type="Gene3D" id="3.40.50.300">
    <property type="entry name" value="P-loop containing nucleotide triphosphate hydrolases"/>
    <property type="match status" value="1"/>
</dbReference>
<proteinExistence type="inferred from homology"/>
<evidence type="ECO:0000256" key="3">
    <source>
        <dbReference type="ARBA" id="ARBA00020170"/>
    </source>
</evidence>
<dbReference type="GO" id="GO:0000731">
    <property type="term" value="P:DNA synthesis involved in DNA repair"/>
    <property type="evidence" value="ECO:0007669"/>
    <property type="project" value="TreeGrafter"/>
</dbReference>
<dbReference type="InterPro" id="IPR001238">
    <property type="entry name" value="DNA-binding_RecF"/>
</dbReference>
<protein>
    <recommendedName>
        <fullName evidence="3 9">DNA replication and repair protein RecF</fullName>
    </recommendedName>
</protein>
<dbReference type="GO" id="GO:0009432">
    <property type="term" value="P:SOS response"/>
    <property type="evidence" value="ECO:0007669"/>
    <property type="project" value="UniProtKB-UniRule"/>
</dbReference>
<reference evidence="11 12" key="1">
    <citation type="submission" date="2017-05" db="EMBL/GenBank/DDBJ databases">
        <title>Genomic insights into alkan degradation activity of Oleiphilus messinensis.</title>
        <authorList>
            <person name="Kozyavkin S.A."/>
            <person name="Slesarev A.I."/>
            <person name="Golyshin P.N."/>
            <person name="Korzhenkov A."/>
            <person name="Golyshina O.N."/>
            <person name="Toshchakov S.V."/>
        </authorList>
    </citation>
    <scope>NUCLEOTIDE SEQUENCE [LARGE SCALE GENOMIC DNA]</scope>
    <source>
        <strain evidence="11 12">ME102</strain>
    </source>
</reference>
<evidence type="ECO:0000256" key="2">
    <source>
        <dbReference type="ARBA" id="ARBA00008016"/>
    </source>
</evidence>
<dbReference type="GO" id="GO:0006260">
    <property type="term" value="P:DNA replication"/>
    <property type="evidence" value="ECO:0007669"/>
    <property type="project" value="UniProtKB-UniRule"/>
</dbReference>
<keyword evidence="8 9" id="KW-0238">DNA-binding</keyword>
<evidence type="ECO:0000256" key="9">
    <source>
        <dbReference type="HAMAP-Rule" id="MF_00365"/>
    </source>
</evidence>
<dbReference type="PROSITE" id="PS00617">
    <property type="entry name" value="RECF_1"/>
    <property type="match status" value="1"/>
</dbReference>
<evidence type="ECO:0000313" key="11">
    <source>
        <dbReference type="EMBL" id="ARU54117.1"/>
    </source>
</evidence>
<dbReference type="SUPFAM" id="SSF52540">
    <property type="entry name" value="P-loop containing nucleoside triphosphate hydrolases"/>
    <property type="match status" value="1"/>
</dbReference>
<dbReference type="AlphaFoldDB" id="A0A1Y0I0Y9"/>